<dbReference type="GO" id="GO:0003735">
    <property type="term" value="F:structural constituent of ribosome"/>
    <property type="evidence" value="ECO:0007669"/>
    <property type="project" value="InterPro"/>
</dbReference>
<dbReference type="SUPFAM" id="SSF54995">
    <property type="entry name" value="Ribosomal protein S6"/>
    <property type="match status" value="1"/>
</dbReference>
<evidence type="ECO:0000256" key="3">
    <source>
        <dbReference type="ARBA" id="ARBA00035520"/>
    </source>
</evidence>
<dbReference type="InterPro" id="IPR014717">
    <property type="entry name" value="Transl_elong_EF1B/ribsomal_bS6"/>
</dbReference>
<protein>
    <recommendedName>
        <fullName evidence="2">Small ribosomal subunit protein bS6</fullName>
    </recommendedName>
    <alternativeName>
        <fullName evidence="3">30S ribosomal protein S6</fullName>
    </alternativeName>
</protein>
<proteinExistence type="inferred from homology"/>
<dbReference type="EMBL" id="PEVH01000032">
    <property type="protein sequence ID" value="PIU99199.1"/>
    <property type="molecule type" value="Genomic_DNA"/>
</dbReference>
<comment type="caution">
    <text evidence="4">The sequence shown here is derived from an EMBL/GenBank/DDBJ whole genome shotgun (WGS) entry which is preliminary data.</text>
</comment>
<sequence length="92" mass="10624">FKIRLAYLIKKQSSGFFSFLQFFLKPENLTSLKKTLKLNPSILRFLVIRLGEKEEKIVRFISVGPAIKGINQKAVDALSNEELEKKIEEILK</sequence>
<dbReference type="AlphaFoldDB" id="A0A2M7B7Z4"/>
<dbReference type="GO" id="GO:0005840">
    <property type="term" value="C:ribosome"/>
    <property type="evidence" value="ECO:0007669"/>
    <property type="project" value="InterPro"/>
</dbReference>
<feature type="non-terminal residue" evidence="4">
    <location>
        <position position="1"/>
    </location>
</feature>
<dbReference type="InterPro" id="IPR000529">
    <property type="entry name" value="Ribosomal_bS6"/>
</dbReference>
<dbReference type="GO" id="GO:0019843">
    <property type="term" value="F:rRNA binding"/>
    <property type="evidence" value="ECO:0007669"/>
    <property type="project" value="InterPro"/>
</dbReference>
<evidence type="ECO:0000313" key="4">
    <source>
        <dbReference type="EMBL" id="PIU99199.1"/>
    </source>
</evidence>
<evidence type="ECO:0000256" key="1">
    <source>
        <dbReference type="ARBA" id="ARBA00009512"/>
    </source>
</evidence>
<name>A0A2M7B7Z4_9BACT</name>
<dbReference type="InterPro" id="IPR035980">
    <property type="entry name" value="Ribosomal_bS6_sf"/>
</dbReference>
<dbReference type="GO" id="GO:0006412">
    <property type="term" value="P:translation"/>
    <property type="evidence" value="ECO:0007669"/>
    <property type="project" value="InterPro"/>
</dbReference>
<evidence type="ECO:0000256" key="2">
    <source>
        <dbReference type="ARBA" id="ARBA00035294"/>
    </source>
</evidence>
<gene>
    <name evidence="4" type="ORF">COS59_01065</name>
</gene>
<evidence type="ECO:0000313" key="5">
    <source>
        <dbReference type="Proteomes" id="UP000230131"/>
    </source>
</evidence>
<reference evidence="5" key="1">
    <citation type="submission" date="2017-09" db="EMBL/GenBank/DDBJ databases">
        <title>Depth-based differentiation of microbial function through sediment-hosted aquifers and enrichment of novel symbionts in the deep terrestrial subsurface.</title>
        <authorList>
            <person name="Probst A.J."/>
            <person name="Ladd B."/>
            <person name="Jarett J.K."/>
            <person name="Geller-Mcgrath D.E."/>
            <person name="Sieber C.M.K."/>
            <person name="Emerson J.B."/>
            <person name="Anantharaman K."/>
            <person name="Thomas B.C."/>
            <person name="Malmstrom R."/>
            <person name="Stieglmeier M."/>
            <person name="Klingl A."/>
            <person name="Woyke T."/>
            <person name="Ryan C.M."/>
            <person name="Banfield J.F."/>
        </authorList>
    </citation>
    <scope>NUCLEOTIDE SEQUENCE [LARGE SCALE GENOMIC DNA]</scope>
</reference>
<organism evidence="4 5">
    <name type="scientific">Candidatus Wolfebacteria bacterium CG03_land_8_20_14_0_80_36_15</name>
    <dbReference type="NCBI Taxonomy" id="1975067"/>
    <lineage>
        <taxon>Bacteria</taxon>
        <taxon>Candidatus Wolfeibacteriota</taxon>
    </lineage>
</organism>
<dbReference type="Proteomes" id="UP000230131">
    <property type="component" value="Unassembled WGS sequence"/>
</dbReference>
<dbReference type="Pfam" id="PF01250">
    <property type="entry name" value="Ribosomal_S6"/>
    <property type="match status" value="1"/>
</dbReference>
<comment type="similarity">
    <text evidence="1">Belongs to the bacterial ribosomal protein bS6 family.</text>
</comment>
<accession>A0A2M7B7Z4</accession>
<dbReference type="Gene3D" id="3.30.70.60">
    <property type="match status" value="1"/>
</dbReference>